<dbReference type="RefSeq" id="WP_265152307.1">
    <property type="nucleotide sequence ID" value="NZ_JAOXXL010000019.1"/>
</dbReference>
<accession>A0ABT4DIH2</accession>
<evidence type="ECO:0000313" key="1">
    <source>
        <dbReference type="EMBL" id="MCY7008405.1"/>
    </source>
</evidence>
<gene>
    <name evidence="1" type="ORF">OCK72_07015</name>
</gene>
<proteinExistence type="predicted"/>
<dbReference type="InterPro" id="IPR029039">
    <property type="entry name" value="Flavoprotein-like_sf"/>
</dbReference>
<evidence type="ECO:0000313" key="2">
    <source>
        <dbReference type="Proteomes" id="UP001062738"/>
    </source>
</evidence>
<dbReference type="Gene3D" id="3.40.50.360">
    <property type="match status" value="1"/>
</dbReference>
<dbReference type="SUPFAM" id="SSF52218">
    <property type="entry name" value="Flavoproteins"/>
    <property type="match status" value="1"/>
</dbReference>
<dbReference type="InterPro" id="IPR050104">
    <property type="entry name" value="FMN-dep_NADH:Q_OxRdtase_AzoR1"/>
</dbReference>
<dbReference type="PANTHER" id="PTHR43741:SF3">
    <property type="entry name" value="NADPH-DEPENDENT FMN REDUCTASE-LIKE DOMAIN-CONTAINING PROTEIN"/>
    <property type="match status" value="1"/>
</dbReference>
<protein>
    <submittedName>
        <fullName evidence="1">Flavodoxin family protein</fullName>
    </submittedName>
</protein>
<organism evidence="1 2">
    <name type="scientific">Fusobacterium simiae</name>
    <dbReference type="NCBI Taxonomy" id="855"/>
    <lineage>
        <taxon>Bacteria</taxon>
        <taxon>Fusobacteriati</taxon>
        <taxon>Fusobacteriota</taxon>
        <taxon>Fusobacteriia</taxon>
        <taxon>Fusobacteriales</taxon>
        <taxon>Fusobacteriaceae</taxon>
        <taxon>Fusobacterium</taxon>
    </lineage>
</organism>
<name>A0ABT4DIH2_FUSSI</name>
<dbReference type="EMBL" id="JAOXXL010000019">
    <property type="protein sequence ID" value="MCY7008405.1"/>
    <property type="molecule type" value="Genomic_DNA"/>
</dbReference>
<keyword evidence="2" id="KW-1185">Reference proteome</keyword>
<reference evidence="1" key="1">
    <citation type="submission" date="2022-09" db="EMBL/GenBank/DDBJ databases">
        <authorList>
            <person name="Zoaiter M."/>
        </authorList>
    </citation>
    <scope>NUCLEOTIDE SEQUENCE</scope>
    <source>
        <strain evidence="1">DSM 19848</strain>
    </source>
</reference>
<dbReference type="PANTHER" id="PTHR43741">
    <property type="entry name" value="FMN-DEPENDENT NADH-AZOREDUCTASE 1"/>
    <property type="match status" value="1"/>
</dbReference>
<comment type="caution">
    <text evidence="1">The sequence shown here is derived from an EMBL/GenBank/DDBJ whole genome shotgun (WGS) entry which is preliminary data.</text>
</comment>
<sequence length="159" mass="18652">MEIIIHDLIEEKVKNIYKITNNSFIISNDKKIKNCMGCFSCWTKNPGECRIKDGYENLAKLYSKANKIIIISKCCYGSYSPFVKNVLDRSIPYLLPFFKIKNKEMHHTIRYKKSFSFEVYFYGENITDEEKDIAKNMVKANCINLNVIDFNVSFLENIN</sequence>
<dbReference type="Proteomes" id="UP001062738">
    <property type="component" value="Unassembled WGS sequence"/>
</dbReference>